<dbReference type="AlphaFoldDB" id="A0A0U2X4X1"/>
<evidence type="ECO:0000313" key="1">
    <source>
        <dbReference type="EMBL" id="ALS35017.1"/>
    </source>
</evidence>
<gene>
    <name evidence="1" type="ORF">PTRA_b0558</name>
</gene>
<dbReference type="Proteomes" id="UP000065261">
    <property type="component" value="Chromosome II"/>
</dbReference>
<proteinExistence type="predicted"/>
<accession>A0A0U2X4X1</accession>
<dbReference type="EMBL" id="CP011035">
    <property type="protein sequence ID" value="ALS35017.1"/>
    <property type="molecule type" value="Genomic_DNA"/>
</dbReference>
<name>A0A0U2X4X1_9GAMM</name>
<dbReference type="KEGG" id="ptn:PTRA_b0558"/>
<sequence length="37" mass="4434">MQIINSFFNLFSLRERKLFKHKGLRLCAEKHYFSSSG</sequence>
<dbReference type="PATRIC" id="fig|1315283.4.peg.3606"/>
<organism evidence="1">
    <name type="scientific">Pseudoalteromonas translucida KMM 520</name>
    <dbReference type="NCBI Taxonomy" id="1315283"/>
    <lineage>
        <taxon>Bacteria</taxon>
        <taxon>Pseudomonadati</taxon>
        <taxon>Pseudomonadota</taxon>
        <taxon>Gammaproteobacteria</taxon>
        <taxon>Alteromonadales</taxon>
        <taxon>Pseudoalteromonadaceae</taxon>
        <taxon>Pseudoalteromonas</taxon>
    </lineage>
</organism>
<reference evidence="1 2" key="1">
    <citation type="submission" date="2015-03" db="EMBL/GenBank/DDBJ databases">
        <authorList>
            <person name="Murphy D."/>
        </authorList>
    </citation>
    <scope>NUCLEOTIDE SEQUENCE [LARGE SCALE GENOMIC DNA]</scope>
    <source>
        <strain evidence="1 2">KMM 520</strain>
    </source>
</reference>
<protein>
    <submittedName>
        <fullName evidence="1">Uncharacterized protein</fullName>
    </submittedName>
</protein>
<evidence type="ECO:0000313" key="2">
    <source>
        <dbReference type="Proteomes" id="UP000065261"/>
    </source>
</evidence>